<organism evidence="4 5">
    <name type="scientific">Temperatibacter marinus</name>
    <dbReference type="NCBI Taxonomy" id="1456591"/>
    <lineage>
        <taxon>Bacteria</taxon>
        <taxon>Pseudomonadati</taxon>
        <taxon>Pseudomonadota</taxon>
        <taxon>Alphaproteobacteria</taxon>
        <taxon>Kordiimonadales</taxon>
        <taxon>Temperatibacteraceae</taxon>
        <taxon>Temperatibacter</taxon>
    </lineage>
</organism>
<dbReference type="RefSeq" id="WP_310798577.1">
    <property type="nucleotide sequence ID" value="NZ_CP123872.1"/>
</dbReference>
<keyword evidence="1" id="KW-0813">Transport</keyword>
<sequence>MEPVKFTFDKSFDAGASNRHEEEMSNLREQADADKQSAHQAGFQEGHAQALSEIESATQAVMEQLHQTTVGLFNEFHTIQNQVSAESAQIAHMVGLQLAENLIKKAPITEIEKLLMGIFDDLRDQPRLIIRVNNDVADAINDRIKELQSRADFEGEIVLAADPAFNPQDIAVEWADGGIKRDFEAIQQTINDKVANFVTGLVGEQEQAS</sequence>
<dbReference type="KEGG" id="tmk:QGN29_14405"/>
<dbReference type="EMBL" id="CP123872">
    <property type="protein sequence ID" value="WND02739.1"/>
    <property type="molecule type" value="Genomic_DNA"/>
</dbReference>
<protein>
    <submittedName>
        <fullName evidence="4">FliH/SctL family protein</fullName>
    </submittedName>
</protein>
<reference evidence="4" key="1">
    <citation type="submission" date="2023-04" db="EMBL/GenBank/DDBJ databases">
        <title>Complete genome sequence of Temperatibacter marinus.</title>
        <authorList>
            <person name="Rong J.-C."/>
            <person name="Yi M.-L."/>
            <person name="Zhao Q."/>
        </authorList>
    </citation>
    <scope>NUCLEOTIDE SEQUENCE</scope>
    <source>
        <strain evidence="4">NBRC 110045</strain>
    </source>
</reference>
<dbReference type="AlphaFoldDB" id="A0AA52H9B5"/>
<feature type="region of interest" description="Disordered" evidence="3">
    <location>
        <begin position="1"/>
        <end position="48"/>
    </location>
</feature>
<keyword evidence="5" id="KW-1185">Reference proteome</keyword>
<gene>
    <name evidence="4" type="ORF">QGN29_14405</name>
</gene>
<evidence type="ECO:0000256" key="2">
    <source>
        <dbReference type="ARBA" id="ARBA00022927"/>
    </source>
</evidence>
<feature type="compositionally biased region" description="Basic and acidic residues" evidence="3">
    <location>
        <begin position="7"/>
        <end position="37"/>
    </location>
</feature>
<accession>A0AA52H9B5</accession>
<evidence type="ECO:0000256" key="3">
    <source>
        <dbReference type="SAM" id="MobiDB-lite"/>
    </source>
</evidence>
<dbReference type="InterPro" id="IPR051472">
    <property type="entry name" value="T3SS_Stator/FliH"/>
</dbReference>
<name>A0AA52H9B5_9PROT</name>
<evidence type="ECO:0000256" key="1">
    <source>
        <dbReference type="ARBA" id="ARBA00022448"/>
    </source>
</evidence>
<dbReference type="PANTHER" id="PTHR34982:SF1">
    <property type="entry name" value="FLAGELLAR ASSEMBLY PROTEIN FLIH"/>
    <property type="match status" value="1"/>
</dbReference>
<keyword evidence="2" id="KW-0653">Protein transport</keyword>
<dbReference type="Proteomes" id="UP001268683">
    <property type="component" value="Chromosome"/>
</dbReference>
<dbReference type="GO" id="GO:0015031">
    <property type="term" value="P:protein transport"/>
    <property type="evidence" value="ECO:0007669"/>
    <property type="project" value="UniProtKB-KW"/>
</dbReference>
<dbReference type="GO" id="GO:0005829">
    <property type="term" value="C:cytosol"/>
    <property type="evidence" value="ECO:0007669"/>
    <property type="project" value="TreeGrafter"/>
</dbReference>
<evidence type="ECO:0000313" key="5">
    <source>
        <dbReference type="Proteomes" id="UP001268683"/>
    </source>
</evidence>
<proteinExistence type="predicted"/>
<evidence type="ECO:0000313" key="4">
    <source>
        <dbReference type="EMBL" id="WND02739.1"/>
    </source>
</evidence>
<dbReference type="PANTHER" id="PTHR34982">
    <property type="entry name" value="YOP PROTEINS TRANSLOCATION PROTEIN L"/>
    <property type="match status" value="1"/>
</dbReference>